<gene>
    <name evidence="2" type="ORF">ACFQRB_19205</name>
</gene>
<evidence type="ECO:0000313" key="3">
    <source>
        <dbReference type="Proteomes" id="UP001596368"/>
    </source>
</evidence>
<dbReference type="AlphaFoldDB" id="A0ABD5XSA6"/>
<keyword evidence="2" id="KW-0378">Hydrolase</keyword>
<name>A0ABD5XSA6_9EURY</name>
<evidence type="ECO:0000313" key="2">
    <source>
        <dbReference type="EMBL" id="MFC7138007.1"/>
    </source>
</evidence>
<reference evidence="2 3" key="1">
    <citation type="journal article" date="2019" name="Int. J. Syst. Evol. Microbiol.">
        <title>The Global Catalogue of Microorganisms (GCM) 10K type strain sequencing project: providing services to taxonomists for standard genome sequencing and annotation.</title>
        <authorList>
            <consortium name="The Broad Institute Genomics Platform"/>
            <consortium name="The Broad Institute Genome Sequencing Center for Infectious Disease"/>
            <person name="Wu L."/>
            <person name="Ma J."/>
        </authorList>
    </citation>
    <scope>NUCLEOTIDE SEQUENCE [LARGE SCALE GENOMIC DNA]</scope>
    <source>
        <strain evidence="2 3">DT92</strain>
    </source>
</reference>
<feature type="region of interest" description="Disordered" evidence="1">
    <location>
        <begin position="47"/>
        <end position="74"/>
    </location>
</feature>
<sequence length="74" mass="8313">MLADLADRYDLGLVSNNYDSVVRFVVEHHGLDAFDLVRGRAPGVRGFYRRKPDPQALLKSSETDTSPTDRSQYG</sequence>
<dbReference type="EMBL" id="JBHSZG010000008">
    <property type="protein sequence ID" value="MFC7138007.1"/>
    <property type="molecule type" value="Genomic_DNA"/>
</dbReference>
<dbReference type="GO" id="GO:0016787">
    <property type="term" value="F:hydrolase activity"/>
    <property type="evidence" value="ECO:0007669"/>
    <property type="project" value="UniProtKB-KW"/>
</dbReference>
<feature type="compositionally biased region" description="Polar residues" evidence="1">
    <location>
        <begin position="58"/>
        <end position="74"/>
    </location>
</feature>
<evidence type="ECO:0000256" key="1">
    <source>
        <dbReference type="SAM" id="MobiDB-lite"/>
    </source>
</evidence>
<proteinExistence type="predicted"/>
<organism evidence="2 3">
    <name type="scientific">Halobaculum litoreum</name>
    <dbReference type="NCBI Taxonomy" id="3031998"/>
    <lineage>
        <taxon>Archaea</taxon>
        <taxon>Methanobacteriati</taxon>
        <taxon>Methanobacteriota</taxon>
        <taxon>Stenosarchaea group</taxon>
        <taxon>Halobacteria</taxon>
        <taxon>Halobacteriales</taxon>
        <taxon>Haloferacaceae</taxon>
        <taxon>Halobaculum</taxon>
    </lineage>
</organism>
<accession>A0ABD5XSA6</accession>
<comment type="caution">
    <text evidence="2">The sequence shown here is derived from an EMBL/GenBank/DDBJ whole genome shotgun (WGS) entry which is preliminary data.</text>
</comment>
<protein>
    <submittedName>
        <fullName evidence="2">HAD family hydrolase</fullName>
        <ecNumber evidence="2">3.-.-.-</ecNumber>
    </submittedName>
</protein>
<dbReference type="Proteomes" id="UP001596368">
    <property type="component" value="Unassembled WGS sequence"/>
</dbReference>
<dbReference type="InterPro" id="IPR023214">
    <property type="entry name" value="HAD_sf"/>
</dbReference>
<keyword evidence="3" id="KW-1185">Reference proteome</keyword>
<dbReference type="SUPFAM" id="SSF56784">
    <property type="entry name" value="HAD-like"/>
    <property type="match status" value="1"/>
</dbReference>
<dbReference type="Gene3D" id="3.40.50.1000">
    <property type="entry name" value="HAD superfamily/HAD-like"/>
    <property type="match status" value="1"/>
</dbReference>
<dbReference type="InterPro" id="IPR036412">
    <property type="entry name" value="HAD-like_sf"/>
</dbReference>
<dbReference type="EC" id="3.-.-.-" evidence="2"/>